<dbReference type="RefSeq" id="YP_009393468.1">
    <property type="nucleotide sequence ID" value="NC_035268.1"/>
</dbReference>
<keyword evidence="1" id="KW-0150">Chloroplast</keyword>
<evidence type="ECO:0000313" key="1">
    <source>
        <dbReference type="EMBL" id="ARW62030.1"/>
    </source>
</evidence>
<accession>A0A1Z1M7T7</accession>
<dbReference type="AlphaFoldDB" id="A0A1Z1M7T7"/>
<reference evidence="1" key="1">
    <citation type="journal article" date="2017" name="J. Phycol.">
        <title>Analysis of chloroplast genomes and a supermatrix inform reclassification of the Rhodomelaceae (Rhodophyta).</title>
        <authorList>
            <person name="Diaz-Tapia P."/>
            <person name="Maggs C.A."/>
            <person name="West J.A."/>
            <person name="Verbruggen H."/>
        </authorList>
    </citation>
    <scope>NUCLEOTIDE SEQUENCE</scope>
    <source>
        <strain evidence="1">JW3897</strain>
    </source>
</reference>
<dbReference type="EMBL" id="MF101421">
    <property type="protein sequence ID" value="ARW62030.1"/>
    <property type="molecule type" value="Genomic_DNA"/>
</dbReference>
<geneLocation type="chloroplast" evidence="1"/>
<name>A0A1Z1M7T7_9FLOR</name>
<protein>
    <recommendedName>
        <fullName evidence="2">Ycf21</fullName>
    </recommendedName>
</protein>
<dbReference type="InterPro" id="IPR028978">
    <property type="entry name" value="Chorismate_lyase_/UTRA_dom_sf"/>
</dbReference>
<organism evidence="1">
    <name type="scientific">Bostrychia simpliciuscula</name>
    <dbReference type="NCBI Taxonomy" id="324754"/>
    <lineage>
        <taxon>Eukaryota</taxon>
        <taxon>Rhodophyta</taxon>
        <taxon>Florideophyceae</taxon>
        <taxon>Rhodymeniophycidae</taxon>
        <taxon>Ceramiales</taxon>
        <taxon>Rhodomelaceae</taxon>
        <taxon>Bostrychia</taxon>
    </lineage>
</organism>
<sequence>MYTFYKFHPICIIPIYKIKCLNNKFNSFFPNQWQLILMNEGSLTKSLSNLTSKIIQTNLLQKEYKKYQVVKRNIRCVWLETSIYTKLIFARSLWILIYNNKIYKIINTNKPIGFSLIENKIDTYKQIHEIYYGYCQKLEKNFTLKTAIWGRKYTLHYSNKSSTIIQEFFSPYIKKFFTK</sequence>
<dbReference type="InterPro" id="IPR002800">
    <property type="entry name" value="Rv2949c-like"/>
</dbReference>
<proteinExistence type="predicted"/>
<dbReference type="GeneID" id="33355168"/>
<keyword evidence="1" id="KW-0934">Plastid</keyword>
<gene>
    <name evidence="1" type="primary">ycf21</name>
</gene>
<dbReference type="SUPFAM" id="SSF64288">
    <property type="entry name" value="Chorismate lyase-like"/>
    <property type="match status" value="1"/>
</dbReference>
<dbReference type="Pfam" id="PF01947">
    <property type="entry name" value="Rv2949c-like"/>
    <property type="match status" value="1"/>
</dbReference>
<evidence type="ECO:0008006" key="2">
    <source>
        <dbReference type="Google" id="ProtNLM"/>
    </source>
</evidence>
<dbReference type="Gene3D" id="3.40.1410.10">
    <property type="entry name" value="Chorismate lyase-like"/>
    <property type="match status" value="1"/>
</dbReference>